<dbReference type="RefSeq" id="WP_125678538.1">
    <property type="nucleotide sequence ID" value="NZ_JBHTOI010000019.1"/>
</dbReference>
<evidence type="ECO:0000256" key="3">
    <source>
        <dbReference type="ARBA" id="ARBA00022729"/>
    </source>
</evidence>
<keyword evidence="5" id="KW-0812">Transmembrane</keyword>
<evidence type="ECO:0000256" key="4">
    <source>
        <dbReference type="ARBA" id="ARBA00023088"/>
    </source>
</evidence>
<evidence type="ECO:0000313" key="7">
    <source>
        <dbReference type="EMBL" id="MFD1417811.1"/>
    </source>
</evidence>
<evidence type="ECO:0000259" key="6">
    <source>
        <dbReference type="Pfam" id="PF00746"/>
    </source>
</evidence>
<evidence type="ECO:0000256" key="5">
    <source>
        <dbReference type="SAM" id="Phobius"/>
    </source>
</evidence>
<evidence type="ECO:0000256" key="2">
    <source>
        <dbReference type="ARBA" id="ARBA00022525"/>
    </source>
</evidence>
<dbReference type="EMBL" id="JBHTOI010000019">
    <property type="protein sequence ID" value="MFD1417811.1"/>
    <property type="molecule type" value="Genomic_DNA"/>
</dbReference>
<comment type="caution">
    <text evidence="7">The sequence shown here is derived from an EMBL/GenBank/DDBJ whole genome shotgun (WGS) entry which is preliminary data.</text>
</comment>
<feature type="transmembrane region" description="Helical" evidence="5">
    <location>
        <begin position="28"/>
        <end position="49"/>
    </location>
</feature>
<keyword evidence="1" id="KW-0134">Cell wall</keyword>
<sequence length="60" mass="6450">MSETGKLGKSMAGVAAGATLLPQTGEKIFNFLPILGAIMLVILLGFTIYNKFLKSWYGVK</sequence>
<keyword evidence="4" id="KW-0572">Peptidoglycan-anchor</keyword>
<protein>
    <submittedName>
        <fullName evidence="7">LPXTG cell wall anchor domain-containing protein</fullName>
    </submittedName>
</protein>
<proteinExistence type="predicted"/>
<name>A0ABW4BSG1_9LACO</name>
<keyword evidence="8" id="KW-1185">Reference proteome</keyword>
<dbReference type="Pfam" id="PF00746">
    <property type="entry name" value="Gram_pos_anchor"/>
    <property type="match status" value="1"/>
</dbReference>
<keyword evidence="5" id="KW-0472">Membrane</keyword>
<keyword evidence="3" id="KW-0732">Signal</keyword>
<feature type="domain" description="Gram-positive cocci surface proteins LPxTG" evidence="6">
    <location>
        <begin position="18"/>
        <end position="49"/>
    </location>
</feature>
<keyword evidence="5" id="KW-1133">Transmembrane helix</keyword>
<dbReference type="InterPro" id="IPR019931">
    <property type="entry name" value="LPXTG_anchor"/>
</dbReference>
<gene>
    <name evidence="7" type="ORF">ACFQ42_03410</name>
</gene>
<dbReference type="Proteomes" id="UP001597251">
    <property type="component" value="Unassembled WGS sequence"/>
</dbReference>
<organism evidence="7 8">
    <name type="scientific">Companilactobacillus keshanensis</name>
    <dbReference type="NCBI Taxonomy" id="2486003"/>
    <lineage>
        <taxon>Bacteria</taxon>
        <taxon>Bacillati</taxon>
        <taxon>Bacillota</taxon>
        <taxon>Bacilli</taxon>
        <taxon>Lactobacillales</taxon>
        <taxon>Lactobacillaceae</taxon>
        <taxon>Companilactobacillus</taxon>
    </lineage>
</organism>
<keyword evidence="2" id="KW-0964">Secreted</keyword>
<accession>A0ABW4BSG1</accession>
<dbReference type="NCBIfam" id="TIGR01167">
    <property type="entry name" value="LPXTG_anchor"/>
    <property type="match status" value="1"/>
</dbReference>
<evidence type="ECO:0000313" key="8">
    <source>
        <dbReference type="Proteomes" id="UP001597251"/>
    </source>
</evidence>
<reference evidence="8" key="1">
    <citation type="journal article" date="2019" name="Int. J. Syst. Evol. Microbiol.">
        <title>The Global Catalogue of Microorganisms (GCM) 10K type strain sequencing project: providing services to taxonomists for standard genome sequencing and annotation.</title>
        <authorList>
            <consortium name="The Broad Institute Genomics Platform"/>
            <consortium name="The Broad Institute Genome Sequencing Center for Infectious Disease"/>
            <person name="Wu L."/>
            <person name="Ma J."/>
        </authorList>
    </citation>
    <scope>NUCLEOTIDE SEQUENCE [LARGE SCALE GENOMIC DNA]</scope>
    <source>
        <strain evidence="8">CCM 8936</strain>
    </source>
</reference>
<evidence type="ECO:0000256" key="1">
    <source>
        <dbReference type="ARBA" id="ARBA00022512"/>
    </source>
</evidence>